<evidence type="ECO:0008006" key="4">
    <source>
        <dbReference type="Google" id="ProtNLM"/>
    </source>
</evidence>
<feature type="transmembrane region" description="Helical" evidence="1">
    <location>
        <begin position="51"/>
        <end position="69"/>
    </location>
</feature>
<dbReference type="AlphaFoldDB" id="G7H6F3"/>
<sequence>MTSQLRPQRRRLHLPLLATAVLDAVMILVFSTGGRESHEKALSAVGVVQTAAPFLVGAALGWVLAYVLVRIETPSWLRAEEFRPERILPFGIVVWISAVVVGMLLRALFHTGTAPQFIGVATLSLCVLLLGWRAVADRVYRMFAR</sequence>
<keyword evidence="3" id="KW-1185">Reference proteome</keyword>
<organism evidence="2 3">
    <name type="scientific">Gordonia araii NBRC 100433</name>
    <dbReference type="NCBI Taxonomy" id="1073574"/>
    <lineage>
        <taxon>Bacteria</taxon>
        <taxon>Bacillati</taxon>
        <taxon>Actinomycetota</taxon>
        <taxon>Actinomycetes</taxon>
        <taxon>Mycobacteriales</taxon>
        <taxon>Gordoniaceae</taxon>
        <taxon>Gordonia</taxon>
    </lineage>
</organism>
<dbReference type="STRING" id="1073574.GOARA_068_00870"/>
<keyword evidence="1" id="KW-0472">Membrane</keyword>
<gene>
    <name evidence="2" type="ORF">GOARA_068_00870</name>
</gene>
<accession>G7H6F3</accession>
<dbReference type="Proteomes" id="UP000035088">
    <property type="component" value="Unassembled WGS sequence"/>
</dbReference>
<dbReference type="InterPro" id="IPR021414">
    <property type="entry name" value="DUF3054"/>
</dbReference>
<name>G7H6F3_9ACTN</name>
<keyword evidence="1" id="KW-1133">Transmembrane helix</keyword>
<evidence type="ECO:0000256" key="1">
    <source>
        <dbReference type="SAM" id="Phobius"/>
    </source>
</evidence>
<reference evidence="2 3" key="1">
    <citation type="submission" date="2011-11" db="EMBL/GenBank/DDBJ databases">
        <title>Whole genome shotgun sequence of Gordonia araii NBRC 100433.</title>
        <authorList>
            <person name="Yoshida Y."/>
            <person name="Hosoyama A."/>
            <person name="Tsuchikane K."/>
            <person name="Katsumata H."/>
            <person name="Yamazaki S."/>
            <person name="Fujita N."/>
        </authorList>
    </citation>
    <scope>NUCLEOTIDE SEQUENCE [LARGE SCALE GENOMIC DNA]</scope>
    <source>
        <strain evidence="2 3">NBRC 100433</strain>
    </source>
</reference>
<comment type="caution">
    <text evidence="2">The sequence shown here is derived from an EMBL/GenBank/DDBJ whole genome shotgun (WGS) entry which is preliminary data.</text>
</comment>
<proteinExistence type="predicted"/>
<dbReference type="RefSeq" id="WP_007323503.1">
    <property type="nucleotide sequence ID" value="NZ_BAEE01000068.1"/>
</dbReference>
<keyword evidence="1" id="KW-0812">Transmembrane</keyword>
<protein>
    <recommendedName>
        <fullName evidence="4">DUF3054 domain-containing protein</fullName>
    </recommendedName>
</protein>
<dbReference type="EMBL" id="BAEE01000068">
    <property type="protein sequence ID" value="GAB11428.1"/>
    <property type="molecule type" value="Genomic_DNA"/>
</dbReference>
<dbReference type="Pfam" id="PF11255">
    <property type="entry name" value="DUF3054"/>
    <property type="match status" value="1"/>
</dbReference>
<evidence type="ECO:0000313" key="2">
    <source>
        <dbReference type="EMBL" id="GAB11428.1"/>
    </source>
</evidence>
<feature type="transmembrane region" description="Helical" evidence="1">
    <location>
        <begin position="115"/>
        <end position="135"/>
    </location>
</feature>
<feature type="transmembrane region" description="Helical" evidence="1">
    <location>
        <begin position="12"/>
        <end position="31"/>
    </location>
</feature>
<evidence type="ECO:0000313" key="3">
    <source>
        <dbReference type="Proteomes" id="UP000035088"/>
    </source>
</evidence>
<feature type="transmembrane region" description="Helical" evidence="1">
    <location>
        <begin position="90"/>
        <end position="109"/>
    </location>
</feature>
<dbReference type="OrthoDB" id="3698172at2"/>